<proteinExistence type="predicted"/>
<reference evidence="3" key="1">
    <citation type="journal article" date="2019" name="Int. J. Syst. Evol. Microbiol.">
        <title>The Global Catalogue of Microorganisms (GCM) 10K type strain sequencing project: providing services to taxonomists for standard genome sequencing and annotation.</title>
        <authorList>
            <consortium name="The Broad Institute Genomics Platform"/>
            <consortium name="The Broad Institute Genome Sequencing Center for Infectious Disease"/>
            <person name="Wu L."/>
            <person name="Ma J."/>
        </authorList>
    </citation>
    <scope>NUCLEOTIDE SEQUENCE [LARGE SCALE GENOMIC DNA]</scope>
    <source>
        <strain evidence="3">KCTC 42423</strain>
    </source>
</reference>
<evidence type="ECO:0000259" key="1">
    <source>
        <dbReference type="Pfam" id="PF13568"/>
    </source>
</evidence>
<evidence type="ECO:0000313" key="3">
    <source>
        <dbReference type="Proteomes" id="UP001597459"/>
    </source>
</evidence>
<protein>
    <submittedName>
        <fullName evidence="2">Porin family protein</fullName>
    </submittedName>
</protein>
<dbReference type="EMBL" id="JBHULX010000039">
    <property type="protein sequence ID" value="MFD2592950.1"/>
    <property type="molecule type" value="Genomic_DNA"/>
</dbReference>
<accession>A0ABW5NEV4</accession>
<dbReference type="InterPro" id="IPR011250">
    <property type="entry name" value="OMP/PagP_B-barrel"/>
</dbReference>
<feature type="domain" description="Outer membrane protein beta-barrel" evidence="1">
    <location>
        <begin position="20"/>
        <end position="175"/>
    </location>
</feature>
<comment type="caution">
    <text evidence="2">The sequence shown here is derived from an EMBL/GenBank/DDBJ whole genome shotgun (WGS) entry which is preliminary data.</text>
</comment>
<keyword evidence="3" id="KW-1185">Reference proteome</keyword>
<organism evidence="2 3">
    <name type="scientific">Aquimarina hainanensis</name>
    <dbReference type="NCBI Taxonomy" id="1578017"/>
    <lineage>
        <taxon>Bacteria</taxon>
        <taxon>Pseudomonadati</taxon>
        <taxon>Bacteroidota</taxon>
        <taxon>Flavobacteriia</taxon>
        <taxon>Flavobacteriales</taxon>
        <taxon>Flavobacteriaceae</taxon>
        <taxon>Aquimarina</taxon>
    </lineage>
</organism>
<gene>
    <name evidence="2" type="ORF">ACFSTE_19080</name>
</gene>
<evidence type="ECO:0000313" key="2">
    <source>
        <dbReference type="EMBL" id="MFD2592950.1"/>
    </source>
</evidence>
<dbReference type="RefSeq" id="WP_378255135.1">
    <property type="nucleotide sequence ID" value="NZ_JBHSJV010000001.1"/>
</dbReference>
<name>A0ABW5NEV4_9FLAO</name>
<dbReference type="SUPFAM" id="SSF56925">
    <property type="entry name" value="OMPA-like"/>
    <property type="match status" value="1"/>
</dbReference>
<sequence length="209" mass="23532">MNKYILPLCVFFLLIANRGQSQEEDEVLYARAGFKTGVNYSNLTGDISNPEGRVRMHLGAVIEFPIVNRFFAQLELFYSAQGAIVDIATVENKISLNYLSLPIISKYYVTENISLETGPQFSLLSTAKNSATEDADNDFFDQVNSFDFSWGIGASYRLESGLFFQGRYVLGLTNINKESVTPSNDKNSVIQLSVGYLFKTKNNRRRDLE</sequence>
<dbReference type="Proteomes" id="UP001597459">
    <property type="component" value="Unassembled WGS sequence"/>
</dbReference>
<dbReference type="InterPro" id="IPR025665">
    <property type="entry name" value="Beta-barrel_OMP_2"/>
</dbReference>
<dbReference type="Pfam" id="PF13568">
    <property type="entry name" value="OMP_b-brl_2"/>
    <property type="match status" value="1"/>
</dbReference>